<dbReference type="SMART" id="SM00799">
    <property type="entry name" value="DENN"/>
    <property type="match status" value="1"/>
</dbReference>
<feature type="region of interest" description="Disordered" evidence="4">
    <location>
        <begin position="604"/>
        <end position="641"/>
    </location>
</feature>
<accession>A0AAE8ZPV5</accession>
<reference evidence="6 7" key="1">
    <citation type="submission" date="2022-05" db="EMBL/GenBank/DDBJ databases">
        <title>Chromosome-level reference genomes for two strains of Caenorhabditis briggsae: an improved platform for comparative genomics.</title>
        <authorList>
            <person name="Stevens L."/>
            <person name="Andersen E.C."/>
        </authorList>
    </citation>
    <scope>NUCLEOTIDE SEQUENCE [LARGE SCALE GENOMIC DNA]</scope>
    <source>
        <strain evidence="6">QX1410_ONT</strain>
        <tissue evidence="6">Whole-organism</tissue>
    </source>
</reference>
<dbReference type="InterPro" id="IPR043153">
    <property type="entry name" value="DENN_C"/>
</dbReference>
<evidence type="ECO:0000256" key="3">
    <source>
        <dbReference type="SAM" id="Coils"/>
    </source>
</evidence>
<feature type="region of interest" description="Disordered" evidence="4">
    <location>
        <begin position="785"/>
        <end position="827"/>
    </location>
</feature>
<dbReference type="InterPro" id="IPR040032">
    <property type="entry name" value="DENND1A/B/C"/>
</dbReference>
<evidence type="ECO:0000256" key="4">
    <source>
        <dbReference type="SAM" id="MobiDB-lite"/>
    </source>
</evidence>
<proteinExistence type="predicted"/>
<name>A0AAE8ZPV5_CAEBR</name>
<gene>
    <name evidence="6" type="ORF">L3Y34_011311</name>
</gene>
<keyword evidence="3" id="KW-0175">Coiled coil</keyword>
<dbReference type="GO" id="GO:0005085">
    <property type="term" value="F:guanyl-nucleotide exchange factor activity"/>
    <property type="evidence" value="ECO:0007669"/>
    <property type="project" value="InterPro"/>
</dbReference>
<dbReference type="Proteomes" id="UP000827892">
    <property type="component" value="Chromosome X"/>
</dbReference>
<dbReference type="Gene3D" id="3.30.450.200">
    <property type="match status" value="1"/>
</dbReference>
<feature type="domain" description="UDENN" evidence="5">
    <location>
        <begin position="14"/>
        <end position="388"/>
    </location>
</feature>
<dbReference type="InterPro" id="IPR001194">
    <property type="entry name" value="cDENN_dom"/>
</dbReference>
<dbReference type="AlphaFoldDB" id="A0AAE8ZPV5"/>
<dbReference type="PANTHER" id="PTHR13196:SF14">
    <property type="entry name" value="UDENN DOMAIN-CONTAINING PROTEIN"/>
    <property type="match status" value="1"/>
</dbReference>
<feature type="coiled-coil region" evidence="3">
    <location>
        <begin position="717"/>
        <end position="744"/>
    </location>
</feature>
<dbReference type="InterPro" id="IPR005112">
    <property type="entry name" value="dDENN_dom"/>
</dbReference>
<comment type="subcellular location">
    <subcellularLocation>
        <location evidence="1">Cytoplasmic vesicle</location>
        <location evidence="1">Clathrin-coated vesicle</location>
    </subcellularLocation>
</comment>
<dbReference type="InterPro" id="IPR005113">
    <property type="entry name" value="uDENN_dom"/>
</dbReference>
<evidence type="ECO:0000313" key="6">
    <source>
        <dbReference type="EMBL" id="ULT81334.1"/>
    </source>
</evidence>
<dbReference type="Gene3D" id="3.40.50.11500">
    <property type="match status" value="1"/>
</dbReference>
<evidence type="ECO:0000313" key="7">
    <source>
        <dbReference type="Proteomes" id="UP000827892"/>
    </source>
</evidence>
<dbReference type="PROSITE" id="PS50211">
    <property type="entry name" value="DENN"/>
    <property type="match status" value="1"/>
</dbReference>
<feature type="region of interest" description="Disordered" evidence="4">
    <location>
        <begin position="546"/>
        <end position="565"/>
    </location>
</feature>
<evidence type="ECO:0000256" key="1">
    <source>
        <dbReference type="ARBA" id="ARBA00004132"/>
    </source>
</evidence>
<dbReference type="InterPro" id="IPR037516">
    <property type="entry name" value="Tripartite_DENN"/>
</dbReference>
<dbReference type="FunFam" id="3.40.50.11500:FF:000004">
    <property type="entry name" value="DENN domain-containing protein 2C isoform X1"/>
    <property type="match status" value="1"/>
</dbReference>
<sequence length="1019" mass="114813">MTYGRYRSDVATLYDVFCELSAPKLGEKRASLRFKYPDDFHDPSIVKSIQQFAFPCQLKDVEVDAVQLFSFVLTDSNSKFSFGFCRYTPRTDTCICFLSGFFWPNVFFKALNDISLVMGSAQQEDVESVLTKFYHTDIPNIDEYLRFVDHNPKHNYRIVFAEKIPDPTRLPTLSSDKYFLEFYNAIDPRQTLAIFASLLKERRILFTGRKVGTLSSCLYAVSMLLYPMCWQSVFITILPEPLVDMVMAPMPYLIGVPKTVLDNAKLNLRDIGDVVIVDIDEKTLTSPYDDVAAMPAEVVAFLKQQLRSQLAMDDTFAKHFLRAMVLLFGDYTSGFVGETPSTLKFNKERFIANQRPSYQSYIESLLGADGVQYLERFIHDRLEVFKEGHMPGDQFEIEIEQMDLKNRPIELQEPVVHSTIHTVKENASDVIGALKTSGFQIASRLQRLTPREIRKAAAKKKSTQNGVEAPPMSFDNLQWEAARDEGEEDKAIENPHDNVPVANLIDFDGPTTSGLTSVDEQYFLRPAELPTNRKTPSQPIHNVFADPFATSPDGPAPPLPSRPPPPLVPRMIPGSSTQPFPASGSSAPHLVQFNQGLQWTQIRPIESNPTPANPAVWQPPPPLPPRRPASVGPSSGQPFAAPAVPAAVHAPPPPLPAHRWETFEKPKKLKLASRRSTSRSFLLKVKQFEEYSAEEERNIFVTNMSQNQFAVSELSAAEADQQAVEEAQAQIVDQNKQKAEMIALLLADCLSMVQKFPEFYAEVAEALALYTGGKIQMADALAMMAPSSQEEPTAGGEPEAQEEETSARVLVASGDSRKRKADGTANEGVIKRPKKVTGSLVEEIEADRENAGFFSSMMTRAKKFLLLELHFLCRPHRLYCSWIQALVSPTSRDIRFRLQIHRIFNFDCLRDFSSFDRLPGFADRCAERSPIFKTRCTLQDSVLFLKFWIRESDRIRRIVFLKVAEALFVFFYPLSSSSSLLRLDSNKEAVDDIIESVDDMSNPLYICCQMISNRKKNSL</sequence>
<organism evidence="6 7">
    <name type="scientific">Caenorhabditis briggsae</name>
    <dbReference type="NCBI Taxonomy" id="6238"/>
    <lineage>
        <taxon>Eukaryota</taxon>
        <taxon>Metazoa</taxon>
        <taxon>Ecdysozoa</taxon>
        <taxon>Nematoda</taxon>
        <taxon>Chromadorea</taxon>
        <taxon>Rhabditida</taxon>
        <taxon>Rhabditina</taxon>
        <taxon>Rhabditomorpha</taxon>
        <taxon>Rhabditoidea</taxon>
        <taxon>Rhabditidae</taxon>
        <taxon>Peloderinae</taxon>
        <taxon>Caenorhabditis</taxon>
    </lineage>
</organism>
<feature type="compositionally biased region" description="Pro residues" evidence="4">
    <location>
        <begin position="554"/>
        <end position="565"/>
    </location>
</feature>
<keyword evidence="2" id="KW-0968">Cytoplasmic vesicle</keyword>
<dbReference type="EMBL" id="CP090896">
    <property type="protein sequence ID" value="ULT81334.1"/>
    <property type="molecule type" value="Genomic_DNA"/>
</dbReference>
<protein>
    <recommendedName>
        <fullName evidence="5">UDENN domain-containing protein</fullName>
    </recommendedName>
</protein>
<dbReference type="PANTHER" id="PTHR13196">
    <property type="entry name" value="DENN DOMAIN-CONTAINING"/>
    <property type="match status" value="1"/>
</dbReference>
<feature type="compositionally biased region" description="Pro residues" evidence="4">
    <location>
        <begin position="617"/>
        <end position="627"/>
    </location>
</feature>
<evidence type="ECO:0000259" key="5">
    <source>
        <dbReference type="PROSITE" id="PS50211"/>
    </source>
</evidence>
<dbReference type="Pfam" id="PF03455">
    <property type="entry name" value="dDENN"/>
    <property type="match status" value="1"/>
</dbReference>
<dbReference type="Pfam" id="PF03456">
    <property type="entry name" value="uDENN"/>
    <property type="match status" value="1"/>
</dbReference>
<dbReference type="GO" id="GO:0030136">
    <property type="term" value="C:clathrin-coated vesicle"/>
    <property type="evidence" value="ECO:0007669"/>
    <property type="project" value="UniProtKB-SubCell"/>
</dbReference>
<dbReference type="SMART" id="SM00801">
    <property type="entry name" value="dDENN"/>
    <property type="match status" value="1"/>
</dbReference>
<dbReference type="SMART" id="SM00800">
    <property type="entry name" value="uDENN"/>
    <property type="match status" value="1"/>
</dbReference>
<dbReference type="Pfam" id="PF02141">
    <property type="entry name" value="DENN"/>
    <property type="match status" value="1"/>
</dbReference>
<evidence type="ECO:0000256" key="2">
    <source>
        <dbReference type="ARBA" id="ARBA00023329"/>
    </source>
</evidence>